<reference evidence="4" key="1">
    <citation type="submission" date="2016-10" db="EMBL/GenBank/DDBJ databases">
        <authorList>
            <person name="Varghese N."/>
            <person name="Submissions S."/>
        </authorList>
    </citation>
    <scope>NUCLEOTIDE SEQUENCE [LARGE SCALE GENOMIC DNA]</scope>
    <source>
        <strain evidence="4">DSM 26893</strain>
    </source>
</reference>
<accession>A0A1H8INS5</accession>
<dbReference type="InterPro" id="IPR044855">
    <property type="entry name" value="CoA-Trfase_III_dom3_sf"/>
</dbReference>
<gene>
    <name evidence="3" type="ORF">SAMN04488011_105293</name>
</gene>
<evidence type="ECO:0000313" key="4">
    <source>
        <dbReference type="Proteomes" id="UP000199372"/>
    </source>
</evidence>
<organism evidence="3 4">
    <name type="scientific">Palleronia pelagia</name>
    <dbReference type="NCBI Taxonomy" id="387096"/>
    <lineage>
        <taxon>Bacteria</taxon>
        <taxon>Pseudomonadati</taxon>
        <taxon>Pseudomonadota</taxon>
        <taxon>Alphaproteobacteria</taxon>
        <taxon>Rhodobacterales</taxon>
        <taxon>Roseobacteraceae</taxon>
        <taxon>Palleronia</taxon>
    </lineage>
</organism>
<sequence length="394" mass="41494">MTDASDPMPGALEGVTVLDLTRILAGPTCTQLLGDLGAKVIKIENPAGGDDTRTWGPPYVAPRDGGNSDLAAYFMCANRNKYSVIADLRSPEDQARVRDLAARADVVVENFRPGGLARYGLDADTLCAAHPGLVYCSVTGFGQTGPNRDKPGYDIMAQGYGGMMSLTGAPDGPPMKVGVGITDVMCGMYACVGILAALRHRDRTGQGQRIDLSLVDSQMAWTINEGVNYLTSGEVPKRRGNAHPNIMPYGVYETADGHVIVAVGNNAQFARFAGWLGHGDLPGDPRFATNPARLENRDALDAVLVPALRGRATVEVIAGMEEIGVTVGPVQDLAAAFGSDQAQARGMTVEMAHPATAPGQVRLIGNPLKMSATPVTYRRPPPRLGADTDEILGG</sequence>
<dbReference type="PANTHER" id="PTHR48207">
    <property type="entry name" value="SUCCINATE--HYDROXYMETHYLGLUTARATE COA-TRANSFERASE"/>
    <property type="match status" value="1"/>
</dbReference>
<dbReference type="AlphaFoldDB" id="A0A1H8INS5"/>
<keyword evidence="1 3" id="KW-0808">Transferase</keyword>
<keyword evidence="4" id="KW-1185">Reference proteome</keyword>
<feature type="region of interest" description="Disordered" evidence="2">
    <location>
        <begin position="372"/>
        <end position="394"/>
    </location>
</feature>
<name>A0A1H8INS5_9RHOB</name>
<evidence type="ECO:0000256" key="2">
    <source>
        <dbReference type="SAM" id="MobiDB-lite"/>
    </source>
</evidence>
<protein>
    <submittedName>
        <fullName evidence="3">Formyl-CoA transferase</fullName>
    </submittedName>
</protein>
<dbReference type="InterPro" id="IPR023606">
    <property type="entry name" value="CoA-Trfase_III_dom_1_sf"/>
</dbReference>
<evidence type="ECO:0000256" key="1">
    <source>
        <dbReference type="ARBA" id="ARBA00022679"/>
    </source>
</evidence>
<dbReference type="Gene3D" id="3.30.1540.10">
    <property type="entry name" value="formyl-coa transferase, domain 3"/>
    <property type="match status" value="1"/>
</dbReference>
<dbReference type="InterPro" id="IPR050483">
    <property type="entry name" value="CoA-transferase_III_domain"/>
</dbReference>
<dbReference type="SUPFAM" id="SSF89796">
    <property type="entry name" value="CoA-transferase family III (CaiB/BaiF)"/>
    <property type="match status" value="1"/>
</dbReference>
<dbReference type="InterPro" id="IPR003673">
    <property type="entry name" value="CoA-Trfase_fam_III"/>
</dbReference>
<dbReference type="GO" id="GO:0008410">
    <property type="term" value="F:CoA-transferase activity"/>
    <property type="evidence" value="ECO:0007669"/>
    <property type="project" value="TreeGrafter"/>
</dbReference>
<dbReference type="Proteomes" id="UP000199372">
    <property type="component" value="Unassembled WGS sequence"/>
</dbReference>
<evidence type="ECO:0000313" key="3">
    <source>
        <dbReference type="EMBL" id="SEN69961.1"/>
    </source>
</evidence>
<dbReference type="Gene3D" id="3.40.50.10540">
    <property type="entry name" value="Crotonobetainyl-coa:carnitine coa-transferase, domain 1"/>
    <property type="match status" value="1"/>
</dbReference>
<dbReference type="RefSeq" id="WP_236737062.1">
    <property type="nucleotide sequence ID" value="NZ_FOCM01000005.1"/>
</dbReference>
<dbReference type="PANTHER" id="PTHR48207:SF3">
    <property type="entry name" value="SUCCINATE--HYDROXYMETHYLGLUTARATE COA-TRANSFERASE"/>
    <property type="match status" value="1"/>
</dbReference>
<dbReference type="EMBL" id="FOCM01000005">
    <property type="protein sequence ID" value="SEN69961.1"/>
    <property type="molecule type" value="Genomic_DNA"/>
</dbReference>
<proteinExistence type="predicted"/>
<dbReference type="Pfam" id="PF02515">
    <property type="entry name" value="CoA_transf_3"/>
    <property type="match status" value="1"/>
</dbReference>